<reference evidence="2 3" key="1">
    <citation type="submission" date="2011-11" db="EMBL/GenBank/DDBJ databases">
        <title>The Noncontiguous Finished sequence of Saccharomonospora cyanea NA-134.</title>
        <authorList>
            <consortium name="US DOE Joint Genome Institute"/>
            <person name="Lucas S."/>
            <person name="Han J."/>
            <person name="Lapidus A."/>
            <person name="Cheng J.-F."/>
            <person name="Goodwin L."/>
            <person name="Pitluck S."/>
            <person name="Peters L."/>
            <person name="Ovchinnikova G."/>
            <person name="Lu M."/>
            <person name="Detter J.C."/>
            <person name="Han C."/>
            <person name="Tapia R."/>
            <person name="Land M."/>
            <person name="Hauser L."/>
            <person name="Kyrpides N."/>
            <person name="Ivanova N."/>
            <person name="Pagani I."/>
            <person name="Brambilla E.-M."/>
            <person name="Klenk H.-P."/>
            <person name="Woyke T."/>
        </authorList>
    </citation>
    <scope>NUCLEOTIDE SEQUENCE [LARGE SCALE GENOMIC DNA]</scope>
    <source>
        <strain evidence="2 3">NA-134</strain>
    </source>
</reference>
<feature type="compositionally biased region" description="Low complexity" evidence="1">
    <location>
        <begin position="92"/>
        <end position="102"/>
    </location>
</feature>
<sequence>MTGDTAWHDVTPDYFDAVAVAGGVAVRMGTNVAATLHHHADRLVRVLEGEDGDERTLAHLSTSMPTGRRRTGSGFGTRPGCGTARRRGGYATSSRPRPTTCCRRPRCTTGWSPSLWPGTWTRPRARGGGAHEAGCDLAGRWFVHVQDTLVLAANPELARYDLRL</sequence>
<proteinExistence type="predicted"/>
<feature type="region of interest" description="Disordered" evidence="1">
    <location>
        <begin position="63"/>
        <end position="103"/>
    </location>
</feature>
<dbReference type="STRING" id="882082.SaccyDRAFT_2350"/>
<protein>
    <submittedName>
        <fullName evidence="2">Uncharacterized protein</fullName>
    </submittedName>
</protein>
<dbReference type="HOGENOM" id="CLU_1642489_0_0_11"/>
<name>H5XQY6_9PSEU</name>
<organism evidence="2 3">
    <name type="scientific">Saccharomonospora cyanea NA-134</name>
    <dbReference type="NCBI Taxonomy" id="882082"/>
    <lineage>
        <taxon>Bacteria</taxon>
        <taxon>Bacillati</taxon>
        <taxon>Actinomycetota</taxon>
        <taxon>Actinomycetes</taxon>
        <taxon>Pseudonocardiales</taxon>
        <taxon>Pseudonocardiaceae</taxon>
        <taxon>Saccharomonospora</taxon>
    </lineage>
</organism>
<evidence type="ECO:0000256" key="1">
    <source>
        <dbReference type="SAM" id="MobiDB-lite"/>
    </source>
</evidence>
<evidence type="ECO:0000313" key="3">
    <source>
        <dbReference type="Proteomes" id="UP000002791"/>
    </source>
</evidence>
<dbReference type="Proteomes" id="UP000002791">
    <property type="component" value="Chromosome"/>
</dbReference>
<accession>H5XQY6</accession>
<evidence type="ECO:0000313" key="2">
    <source>
        <dbReference type="EMBL" id="EHR61226.1"/>
    </source>
</evidence>
<dbReference type="RefSeq" id="WP_005456322.1">
    <property type="nucleotide sequence ID" value="NZ_CM001440.1"/>
</dbReference>
<dbReference type="EMBL" id="CM001440">
    <property type="protein sequence ID" value="EHR61226.1"/>
    <property type="molecule type" value="Genomic_DNA"/>
</dbReference>
<gene>
    <name evidence="2" type="ORF">SaccyDRAFT_2350</name>
</gene>
<keyword evidence="3" id="KW-1185">Reference proteome</keyword>
<dbReference type="AlphaFoldDB" id="H5XQY6"/>